<evidence type="ECO:0000256" key="5">
    <source>
        <dbReference type="ARBA" id="ARBA00023163"/>
    </source>
</evidence>
<keyword evidence="4" id="KW-0238">DNA-binding</keyword>
<dbReference type="PRINTS" id="PR00035">
    <property type="entry name" value="HTHGNTR"/>
</dbReference>
<protein>
    <submittedName>
        <fullName evidence="7">PLP-dependent aminotransferase family protein</fullName>
    </submittedName>
</protein>
<dbReference type="InterPro" id="IPR015421">
    <property type="entry name" value="PyrdxlP-dep_Trfase_major"/>
</dbReference>
<dbReference type="InterPro" id="IPR036390">
    <property type="entry name" value="WH_DNA-bd_sf"/>
</dbReference>
<evidence type="ECO:0000259" key="6">
    <source>
        <dbReference type="PROSITE" id="PS50949"/>
    </source>
</evidence>
<dbReference type="InterPro" id="IPR000524">
    <property type="entry name" value="Tscrpt_reg_HTH_GntR"/>
</dbReference>
<evidence type="ECO:0000256" key="4">
    <source>
        <dbReference type="ARBA" id="ARBA00023125"/>
    </source>
</evidence>
<dbReference type="EMBL" id="JALIEB010000006">
    <property type="protein sequence ID" value="MCV3272040.1"/>
    <property type="molecule type" value="Genomic_DNA"/>
</dbReference>
<keyword evidence="5" id="KW-0804">Transcription</keyword>
<evidence type="ECO:0000256" key="2">
    <source>
        <dbReference type="ARBA" id="ARBA00022898"/>
    </source>
</evidence>
<name>A0ABT3BEQ1_9RHOB</name>
<dbReference type="Pfam" id="PF00155">
    <property type="entry name" value="Aminotran_1_2"/>
    <property type="match status" value="1"/>
</dbReference>
<dbReference type="PROSITE" id="PS50949">
    <property type="entry name" value="HTH_GNTR"/>
    <property type="match status" value="1"/>
</dbReference>
<keyword evidence="7" id="KW-0032">Aminotransferase</keyword>
<dbReference type="PANTHER" id="PTHR46577">
    <property type="entry name" value="HTH-TYPE TRANSCRIPTIONAL REGULATORY PROTEIN GABR"/>
    <property type="match status" value="1"/>
</dbReference>
<dbReference type="InterPro" id="IPR004839">
    <property type="entry name" value="Aminotransferase_I/II_large"/>
</dbReference>
<dbReference type="SMART" id="SM00345">
    <property type="entry name" value="HTH_GNTR"/>
    <property type="match status" value="1"/>
</dbReference>
<dbReference type="Pfam" id="PF00392">
    <property type="entry name" value="GntR"/>
    <property type="match status" value="1"/>
</dbReference>
<dbReference type="CDD" id="cd00609">
    <property type="entry name" value="AAT_like"/>
    <property type="match status" value="1"/>
</dbReference>
<keyword evidence="3" id="KW-0805">Transcription regulation</keyword>
<dbReference type="InterPro" id="IPR051446">
    <property type="entry name" value="HTH_trans_reg/aminotransferase"/>
</dbReference>
<evidence type="ECO:0000256" key="3">
    <source>
        <dbReference type="ARBA" id="ARBA00023015"/>
    </source>
</evidence>
<comment type="similarity">
    <text evidence="1">In the C-terminal section; belongs to the class-I pyridoxal-phosphate-dependent aminotransferase family.</text>
</comment>
<accession>A0ABT3BEQ1</accession>
<proteinExistence type="inferred from homology"/>
<comment type="caution">
    <text evidence="7">The sequence shown here is derived from an EMBL/GenBank/DDBJ whole genome shotgun (WGS) entry which is preliminary data.</text>
</comment>
<feature type="domain" description="HTH gntR-type" evidence="6">
    <location>
        <begin position="27"/>
        <end position="95"/>
    </location>
</feature>
<reference evidence="7 8" key="1">
    <citation type="submission" date="2022-04" db="EMBL/GenBank/DDBJ databases">
        <title>Roseobacter sp. WL0113 is a bacterium isolated from neritic sediment.</title>
        <authorList>
            <person name="Wang L."/>
            <person name="He W."/>
            <person name="Zhang D.-F."/>
        </authorList>
    </citation>
    <scope>NUCLEOTIDE SEQUENCE [LARGE SCALE GENOMIC DNA]</scope>
    <source>
        <strain evidence="7 8">WL0113</strain>
    </source>
</reference>
<dbReference type="SUPFAM" id="SSF53383">
    <property type="entry name" value="PLP-dependent transferases"/>
    <property type="match status" value="1"/>
</dbReference>
<dbReference type="Proteomes" id="UP001208690">
    <property type="component" value="Unassembled WGS sequence"/>
</dbReference>
<keyword evidence="8" id="KW-1185">Reference proteome</keyword>
<evidence type="ECO:0000313" key="8">
    <source>
        <dbReference type="Proteomes" id="UP001208690"/>
    </source>
</evidence>
<keyword evidence="2" id="KW-0663">Pyridoxal phosphate</keyword>
<dbReference type="Gene3D" id="1.10.10.10">
    <property type="entry name" value="Winged helix-like DNA-binding domain superfamily/Winged helix DNA-binding domain"/>
    <property type="match status" value="1"/>
</dbReference>
<dbReference type="Gene3D" id="3.40.640.10">
    <property type="entry name" value="Type I PLP-dependent aspartate aminotransferase-like (Major domain)"/>
    <property type="match status" value="1"/>
</dbReference>
<dbReference type="PANTHER" id="PTHR46577:SF1">
    <property type="entry name" value="HTH-TYPE TRANSCRIPTIONAL REGULATORY PROTEIN GABR"/>
    <property type="match status" value="1"/>
</dbReference>
<dbReference type="InterPro" id="IPR036388">
    <property type="entry name" value="WH-like_DNA-bd_sf"/>
</dbReference>
<dbReference type="GO" id="GO:0008483">
    <property type="term" value="F:transaminase activity"/>
    <property type="evidence" value="ECO:0007669"/>
    <property type="project" value="UniProtKB-KW"/>
</dbReference>
<dbReference type="RefSeq" id="WP_263844364.1">
    <property type="nucleotide sequence ID" value="NZ_JALIEB010000006.1"/>
</dbReference>
<evidence type="ECO:0000313" key="7">
    <source>
        <dbReference type="EMBL" id="MCV3272040.1"/>
    </source>
</evidence>
<keyword evidence="7" id="KW-0808">Transferase</keyword>
<dbReference type="SUPFAM" id="SSF46785">
    <property type="entry name" value="Winged helix' DNA-binding domain"/>
    <property type="match status" value="1"/>
</dbReference>
<dbReference type="CDD" id="cd07377">
    <property type="entry name" value="WHTH_GntR"/>
    <property type="match status" value="1"/>
</dbReference>
<organism evidence="7 8">
    <name type="scientific">Roseobacter sinensis</name>
    <dbReference type="NCBI Taxonomy" id="2931391"/>
    <lineage>
        <taxon>Bacteria</taxon>
        <taxon>Pseudomonadati</taxon>
        <taxon>Pseudomonadota</taxon>
        <taxon>Alphaproteobacteria</taxon>
        <taxon>Rhodobacterales</taxon>
        <taxon>Roseobacteraceae</taxon>
        <taxon>Roseobacter</taxon>
    </lineage>
</organism>
<dbReference type="InterPro" id="IPR015424">
    <property type="entry name" value="PyrdxlP-dep_Trfase"/>
</dbReference>
<gene>
    <name evidence="7" type="ORF">MUB52_11440</name>
</gene>
<evidence type="ECO:0000256" key="1">
    <source>
        <dbReference type="ARBA" id="ARBA00005384"/>
    </source>
</evidence>
<sequence length="485" mass="51994">MSSIAKKSQSTLNTALFALGLDKGGRQPLHAQLADALRALILSHPGAAGTRLPASRTLAAELSVSRMTITTAYDQLLSEGYLSARAGSGTFVADHVPHLAPPAPAVPHHPPDPRPIRPFQPGIPDPALFPDRLWARHLERAWRRPDPALQAAPDPFGWYPLRAAIAAHLAAWRGLECDPAQIVVTAGASDAFDLLFRAALTPGDVAVMEDPGWSPLRAALDRAGLQTRPVRIDNEGLDPRALGAARAAIVTPSRHFPTGCAMPLARRLALLDWARSTDAWVIEDDYDSEFRYQGQPLPSLSGLDGLRRTIYLGSFSKLLSATLRLGYLVIPHALAETARAVLAQSGVRVSLVPQPALAAFMDSGEFASHLRRCRRTYAKRQALLLSELAPLASLLELQPDPSGMHLCCLLRPALRAVRSDAEISAACAAAGLNVRALSSHCVLPDPPQGLLLGYAGFDEETLKAAARTLVDVLSRAARKAFSTQV</sequence>